<comment type="caution">
    <text evidence="1">The sequence shown here is derived from an EMBL/GenBank/DDBJ whole genome shotgun (WGS) entry which is preliminary data.</text>
</comment>
<dbReference type="SUPFAM" id="SSF53098">
    <property type="entry name" value="Ribonuclease H-like"/>
    <property type="match status" value="1"/>
</dbReference>
<reference evidence="1" key="1">
    <citation type="journal article" date="2023" name="G3 (Bethesda)">
        <title>A reference genome for the long-term kleptoplast-retaining sea slug Elysia crispata morphotype clarki.</title>
        <authorList>
            <person name="Eastman K.E."/>
            <person name="Pendleton A.L."/>
            <person name="Shaikh M.A."/>
            <person name="Suttiyut T."/>
            <person name="Ogas R."/>
            <person name="Tomko P."/>
            <person name="Gavelis G."/>
            <person name="Widhalm J.R."/>
            <person name="Wisecaver J.H."/>
        </authorList>
    </citation>
    <scope>NUCLEOTIDE SEQUENCE</scope>
    <source>
        <strain evidence="1">ECLA1</strain>
    </source>
</reference>
<dbReference type="InterPro" id="IPR036397">
    <property type="entry name" value="RNaseH_sf"/>
</dbReference>
<name>A0AAE1CW11_9GAST</name>
<protein>
    <recommendedName>
        <fullName evidence="3">Integrase zinc-binding domain-containing protein</fullName>
    </recommendedName>
</protein>
<sequence>MQNTIRFVKPCITCQKHCSKLPRLPVQQADIVDRPFDKVAIDIVGPLTVTDNKCRYILVDTATRWPEAVPLREIRTHSHRQQVPIYIGRYCNQMARSSAAERNTHCRRRICTFQYLFQIRITYTNSFRQRSITCFKSYVGSNRNDENRKKIVHTVPRTVKRNGGKIQRHS</sequence>
<dbReference type="InterPro" id="IPR012337">
    <property type="entry name" value="RNaseH-like_sf"/>
</dbReference>
<evidence type="ECO:0008006" key="3">
    <source>
        <dbReference type="Google" id="ProtNLM"/>
    </source>
</evidence>
<dbReference type="EMBL" id="JAWDGP010006497">
    <property type="protein sequence ID" value="KAK3739913.1"/>
    <property type="molecule type" value="Genomic_DNA"/>
</dbReference>
<proteinExistence type="predicted"/>
<evidence type="ECO:0000313" key="1">
    <source>
        <dbReference type="EMBL" id="KAK3739913.1"/>
    </source>
</evidence>
<dbReference type="Gene3D" id="3.30.420.10">
    <property type="entry name" value="Ribonuclease H-like superfamily/Ribonuclease H"/>
    <property type="match status" value="1"/>
</dbReference>
<dbReference type="GO" id="GO:0003676">
    <property type="term" value="F:nucleic acid binding"/>
    <property type="evidence" value="ECO:0007669"/>
    <property type="project" value="InterPro"/>
</dbReference>
<accession>A0AAE1CW11</accession>
<evidence type="ECO:0000313" key="2">
    <source>
        <dbReference type="Proteomes" id="UP001283361"/>
    </source>
</evidence>
<gene>
    <name evidence="1" type="ORF">RRG08_006780</name>
</gene>
<organism evidence="1 2">
    <name type="scientific">Elysia crispata</name>
    <name type="common">lettuce slug</name>
    <dbReference type="NCBI Taxonomy" id="231223"/>
    <lineage>
        <taxon>Eukaryota</taxon>
        <taxon>Metazoa</taxon>
        <taxon>Spiralia</taxon>
        <taxon>Lophotrochozoa</taxon>
        <taxon>Mollusca</taxon>
        <taxon>Gastropoda</taxon>
        <taxon>Heterobranchia</taxon>
        <taxon>Euthyneura</taxon>
        <taxon>Panpulmonata</taxon>
        <taxon>Sacoglossa</taxon>
        <taxon>Placobranchoidea</taxon>
        <taxon>Plakobranchidae</taxon>
        <taxon>Elysia</taxon>
    </lineage>
</organism>
<dbReference type="Proteomes" id="UP001283361">
    <property type="component" value="Unassembled WGS sequence"/>
</dbReference>
<dbReference type="AlphaFoldDB" id="A0AAE1CW11"/>
<keyword evidence="2" id="KW-1185">Reference proteome</keyword>